<dbReference type="Proteomes" id="UP000199126">
    <property type="component" value="Unassembled WGS sequence"/>
</dbReference>
<protein>
    <submittedName>
        <fullName evidence="6">IS4 transposase</fullName>
    </submittedName>
</protein>
<feature type="domain" description="Transposase IS4-like" evidence="5">
    <location>
        <begin position="120"/>
        <end position="354"/>
    </location>
</feature>
<name>A0A1H8VH07_9EURY</name>
<keyword evidence="3" id="KW-0238">DNA-binding</keyword>
<keyword evidence="4" id="KW-0233">DNA recombination</keyword>
<dbReference type="InterPro" id="IPR047952">
    <property type="entry name" value="Transpos_IS4"/>
</dbReference>
<dbReference type="NCBIfam" id="NF033592">
    <property type="entry name" value="transpos_IS4_1"/>
    <property type="match status" value="1"/>
</dbReference>
<dbReference type="InterPro" id="IPR002559">
    <property type="entry name" value="Transposase_11"/>
</dbReference>
<accession>A0A1H8VH07</accession>
<evidence type="ECO:0000313" key="7">
    <source>
        <dbReference type="Proteomes" id="UP000199126"/>
    </source>
</evidence>
<comment type="similarity">
    <text evidence="1">Belongs to the transposase 11 family.</text>
</comment>
<dbReference type="PANTHER" id="PTHR33258:SF1">
    <property type="entry name" value="TRANSPOSASE INSL FOR INSERTION SEQUENCE ELEMENT IS186A-RELATED"/>
    <property type="match status" value="1"/>
</dbReference>
<keyword evidence="2" id="KW-0815">Transposition</keyword>
<dbReference type="PANTHER" id="PTHR33258">
    <property type="entry name" value="TRANSPOSASE INSL FOR INSERTION SEQUENCE ELEMENT IS186A-RELATED"/>
    <property type="match status" value="1"/>
</dbReference>
<dbReference type="InterPro" id="IPR012337">
    <property type="entry name" value="RNaseH-like_sf"/>
</dbReference>
<evidence type="ECO:0000256" key="2">
    <source>
        <dbReference type="ARBA" id="ARBA00022578"/>
    </source>
</evidence>
<evidence type="ECO:0000256" key="4">
    <source>
        <dbReference type="ARBA" id="ARBA00023172"/>
    </source>
</evidence>
<organism evidence="6 7">
    <name type="scientific">Halogranum amylolyticum</name>
    <dbReference type="NCBI Taxonomy" id="660520"/>
    <lineage>
        <taxon>Archaea</taxon>
        <taxon>Methanobacteriati</taxon>
        <taxon>Methanobacteriota</taxon>
        <taxon>Stenosarchaea group</taxon>
        <taxon>Halobacteria</taxon>
        <taxon>Halobacteriales</taxon>
        <taxon>Haloferacaceae</taxon>
    </lineage>
</organism>
<proteinExistence type="inferred from homology"/>
<gene>
    <name evidence="6" type="ORF">SAMN04487948_11653</name>
</gene>
<dbReference type="Pfam" id="PF01609">
    <property type="entry name" value="DDE_Tnp_1"/>
    <property type="match status" value="1"/>
</dbReference>
<reference evidence="7" key="1">
    <citation type="submission" date="2016-10" db="EMBL/GenBank/DDBJ databases">
        <authorList>
            <person name="Varghese N."/>
            <person name="Submissions S."/>
        </authorList>
    </citation>
    <scope>NUCLEOTIDE SEQUENCE [LARGE SCALE GENOMIC DNA]</scope>
    <source>
        <strain evidence="7">CGMCC 1.10121</strain>
    </source>
</reference>
<dbReference type="EMBL" id="FODV01000016">
    <property type="protein sequence ID" value="SEP14168.1"/>
    <property type="molecule type" value="Genomic_DNA"/>
</dbReference>
<sequence length="436" mass="49953">MERVCYPNSPQTLFDGGSLPSFQQSLSKTSRVSAMSSQRHRRVDVTALVWTLILGFAVGGESRTIAGFQRAYAAATNQTLSRSSFYDRFTPALGQLLSNLLESMLEEVAVPHTLAPQLQQFRDVMIADATVFRLHRLLSEFPATHPDQSGAKLHLVHNLTKQTIERFELTDERSHESSQFRTGNWLRGRLLLFDLGFYSYRRFALIEENGGFFLSRLKTNANPRIIEGRRKWRARAISLPDRRLQDVLGNLTREIIDVTAEVSFKRRQYGEKRSSVTMEFRVVGVRNEDTDDYHLYITNLPDEFTPEQVAALYGVRWEVEVLFRELKSLYGLEKFQTSNPAIVELLVVAALLTLTVSRALLGVFQKMHSETMFPRERWAKTFRSFAQLILEDLAQSFGHPPPNLAELMFCNARQPEKSRLLLNERVVEAFRTEVSA</sequence>
<evidence type="ECO:0000256" key="1">
    <source>
        <dbReference type="ARBA" id="ARBA00010075"/>
    </source>
</evidence>
<evidence type="ECO:0000259" key="5">
    <source>
        <dbReference type="Pfam" id="PF01609"/>
    </source>
</evidence>
<evidence type="ECO:0000313" key="6">
    <source>
        <dbReference type="EMBL" id="SEP14168.1"/>
    </source>
</evidence>
<dbReference type="GO" id="GO:0006313">
    <property type="term" value="P:DNA transposition"/>
    <property type="evidence" value="ECO:0007669"/>
    <property type="project" value="InterPro"/>
</dbReference>
<keyword evidence="7" id="KW-1185">Reference proteome</keyword>
<dbReference type="AlphaFoldDB" id="A0A1H8VH07"/>
<dbReference type="GO" id="GO:0004803">
    <property type="term" value="F:transposase activity"/>
    <property type="evidence" value="ECO:0007669"/>
    <property type="project" value="InterPro"/>
</dbReference>
<dbReference type="SUPFAM" id="SSF53098">
    <property type="entry name" value="Ribonuclease H-like"/>
    <property type="match status" value="1"/>
</dbReference>
<evidence type="ECO:0000256" key="3">
    <source>
        <dbReference type="ARBA" id="ARBA00023125"/>
    </source>
</evidence>
<dbReference type="GO" id="GO:0003677">
    <property type="term" value="F:DNA binding"/>
    <property type="evidence" value="ECO:0007669"/>
    <property type="project" value="UniProtKB-KW"/>
</dbReference>
<dbReference type="Gene3D" id="3.90.350.10">
    <property type="entry name" value="Transposase Inhibitor Protein From Tn5, Chain A, domain 1"/>
    <property type="match status" value="1"/>
</dbReference>